<dbReference type="AlphaFoldDB" id="A0A426ZRI5"/>
<sequence length="69" mass="7696">MAGRVQQQFAVAKRLKQRKGEMATATRLCRTSAVDSITSDACLLLERENYTDEERFALEAEDVQESGDG</sequence>
<comment type="caution">
    <text evidence="1">The sequence shown here is derived from an EMBL/GenBank/DDBJ whole genome shotgun (WGS) entry which is preliminary data.</text>
</comment>
<dbReference type="Proteomes" id="UP000287651">
    <property type="component" value="Unassembled WGS sequence"/>
</dbReference>
<proteinExistence type="predicted"/>
<accession>A0A426ZRI5</accession>
<organism evidence="1 2">
    <name type="scientific">Ensete ventricosum</name>
    <name type="common">Abyssinian banana</name>
    <name type="synonym">Musa ensete</name>
    <dbReference type="NCBI Taxonomy" id="4639"/>
    <lineage>
        <taxon>Eukaryota</taxon>
        <taxon>Viridiplantae</taxon>
        <taxon>Streptophyta</taxon>
        <taxon>Embryophyta</taxon>
        <taxon>Tracheophyta</taxon>
        <taxon>Spermatophyta</taxon>
        <taxon>Magnoliopsida</taxon>
        <taxon>Liliopsida</taxon>
        <taxon>Zingiberales</taxon>
        <taxon>Musaceae</taxon>
        <taxon>Ensete</taxon>
    </lineage>
</organism>
<evidence type="ECO:0000313" key="1">
    <source>
        <dbReference type="EMBL" id="RRT66619.1"/>
    </source>
</evidence>
<protein>
    <submittedName>
        <fullName evidence="1">Uncharacterized protein</fullName>
    </submittedName>
</protein>
<dbReference type="EMBL" id="AMZH03005359">
    <property type="protein sequence ID" value="RRT66619.1"/>
    <property type="molecule type" value="Genomic_DNA"/>
</dbReference>
<gene>
    <name evidence="1" type="ORF">B296_00000358</name>
</gene>
<name>A0A426ZRI5_ENSVE</name>
<reference evidence="1 2" key="1">
    <citation type="journal article" date="2014" name="Agronomy (Basel)">
        <title>A Draft Genome Sequence for Ensete ventricosum, the Drought-Tolerant Tree Against Hunger.</title>
        <authorList>
            <person name="Harrison J."/>
            <person name="Moore K.A."/>
            <person name="Paszkiewicz K."/>
            <person name="Jones T."/>
            <person name="Grant M."/>
            <person name="Ambacheew D."/>
            <person name="Muzemil S."/>
            <person name="Studholme D.J."/>
        </authorList>
    </citation>
    <scope>NUCLEOTIDE SEQUENCE [LARGE SCALE GENOMIC DNA]</scope>
</reference>
<evidence type="ECO:0000313" key="2">
    <source>
        <dbReference type="Proteomes" id="UP000287651"/>
    </source>
</evidence>